<reference evidence="2 4" key="1">
    <citation type="journal article" date="2011" name="Nature">
        <title>The Medicago genome provides insight into the evolution of rhizobial symbioses.</title>
        <authorList>
            <person name="Young N.D."/>
            <person name="Debelle F."/>
            <person name="Oldroyd G.E."/>
            <person name="Geurts R."/>
            <person name="Cannon S.B."/>
            <person name="Udvardi M.K."/>
            <person name="Benedito V.A."/>
            <person name="Mayer K.F."/>
            <person name="Gouzy J."/>
            <person name="Schoof H."/>
            <person name="Van de Peer Y."/>
            <person name="Proost S."/>
            <person name="Cook D.R."/>
            <person name="Meyers B.C."/>
            <person name="Spannagl M."/>
            <person name="Cheung F."/>
            <person name="De Mita S."/>
            <person name="Krishnakumar V."/>
            <person name="Gundlach H."/>
            <person name="Zhou S."/>
            <person name="Mudge J."/>
            <person name="Bharti A.K."/>
            <person name="Murray J.D."/>
            <person name="Naoumkina M.A."/>
            <person name="Rosen B."/>
            <person name="Silverstein K.A."/>
            <person name="Tang H."/>
            <person name="Rombauts S."/>
            <person name="Zhao P.X."/>
            <person name="Zhou P."/>
            <person name="Barbe V."/>
            <person name="Bardou P."/>
            <person name="Bechner M."/>
            <person name="Bellec A."/>
            <person name="Berger A."/>
            <person name="Berges H."/>
            <person name="Bidwell S."/>
            <person name="Bisseling T."/>
            <person name="Choisne N."/>
            <person name="Couloux A."/>
            <person name="Denny R."/>
            <person name="Deshpande S."/>
            <person name="Dai X."/>
            <person name="Doyle J.J."/>
            <person name="Dudez A.M."/>
            <person name="Farmer A.D."/>
            <person name="Fouteau S."/>
            <person name="Franken C."/>
            <person name="Gibelin C."/>
            <person name="Gish J."/>
            <person name="Goldstein S."/>
            <person name="Gonzalez A.J."/>
            <person name="Green P.J."/>
            <person name="Hallab A."/>
            <person name="Hartog M."/>
            <person name="Hua A."/>
            <person name="Humphray S.J."/>
            <person name="Jeong D.H."/>
            <person name="Jing Y."/>
            <person name="Jocker A."/>
            <person name="Kenton S.M."/>
            <person name="Kim D.J."/>
            <person name="Klee K."/>
            <person name="Lai H."/>
            <person name="Lang C."/>
            <person name="Lin S."/>
            <person name="Macmil S.L."/>
            <person name="Magdelenat G."/>
            <person name="Matthews L."/>
            <person name="McCorrison J."/>
            <person name="Monaghan E.L."/>
            <person name="Mun J.H."/>
            <person name="Najar F.Z."/>
            <person name="Nicholson C."/>
            <person name="Noirot C."/>
            <person name="O'Bleness M."/>
            <person name="Paule C.R."/>
            <person name="Poulain J."/>
            <person name="Prion F."/>
            <person name="Qin B."/>
            <person name="Qu C."/>
            <person name="Retzel E.F."/>
            <person name="Riddle C."/>
            <person name="Sallet E."/>
            <person name="Samain S."/>
            <person name="Samson N."/>
            <person name="Sanders I."/>
            <person name="Saurat O."/>
            <person name="Scarpelli C."/>
            <person name="Schiex T."/>
            <person name="Segurens B."/>
            <person name="Severin A.J."/>
            <person name="Sherrier D.J."/>
            <person name="Shi R."/>
            <person name="Sims S."/>
            <person name="Singer S.R."/>
            <person name="Sinharoy S."/>
            <person name="Sterck L."/>
            <person name="Viollet A."/>
            <person name="Wang B.B."/>
            <person name="Wang K."/>
            <person name="Wang M."/>
            <person name="Wang X."/>
            <person name="Warfsmann J."/>
            <person name="Weissenbach J."/>
            <person name="White D.D."/>
            <person name="White J.D."/>
            <person name="Wiley G.B."/>
            <person name="Wincker P."/>
            <person name="Xing Y."/>
            <person name="Yang L."/>
            <person name="Yao Z."/>
            <person name="Ying F."/>
            <person name="Zhai J."/>
            <person name="Zhou L."/>
            <person name="Zuber A."/>
            <person name="Denarie J."/>
            <person name="Dixon R.A."/>
            <person name="May G.D."/>
            <person name="Schwartz D.C."/>
            <person name="Rogers J."/>
            <person name="Quetier F."/>
            <person name="Town C.D."/>
            <person name="Roe B.A."/>
        </authorList>
    </citation>
    <scope>NUCLEOTIDE SEQUENCE [LARGE SCALE GENOMIC DNA]</scope>
    <source>
        <strain evidence="2">A17</strain>
        <strain evidence="3 4">cv. Jemalong A17</strain>
    </source>
</reference>
<gene>
    <name evidence="2" type="ordered locus">MTR_8g074230</name>
</gene>
<reference evidence="2 4" key="2">
    <citation type="journal article" date="2014" name="BMC Genomics">
        <title>An improved genome release (version Mt4.0) for the model legume Medicago truncatula.</title>
        <authorList>
            <person name="Tang H."/>
            <person name="Krishnakumar V."/>
            <person name="Bidwell S."/>
            <person name="Rosen B."/>
            <person name="Chan A."/>
            <person name="Zhou S."/>
            <person name="Gentzbittel L."/>
            <person name="Childs K.L."/>
            <person name="Yandell M."/>
            <person name="Gundlach H."/>
            <person name="Mayer K.F."/>
            <person name="Schwartz D.C."/>
            <person name="Town C.D."/>
        </authorList>
    </citation>
    <scope>GENOME REANNOTATION</scope>
    <source>
        <strain evidence="3 4">cv. Jemalong A17</strain>
    </source>
</reference>
<keyword evidence="4" id="KW-1185">Reference proteome</keyword>
<reference evidence="3" key="3">
    <citation type="submission" date="2015-04" db="UniProtKB">
        <authorList>
            <consortium name="EnsemblPlants"/>
        </authorList>
    </citation>
    <scope>IDENTIFICATION</scope>
    <source>
        <strain evidence="3">cv. Jemalong A17</strain>
    </source>
</reference>
<dbReference type="Pfam" id="PF13456">
    <property type="entry name" value="RVT_3"/>
    <property type="match status" value="1"/>
</dbReference>
<dbReference type="OMA" id="WVKHAIN"/>
<dbReference type="EMBL" id="CM001224">
    <property type="protein sequence ID" value="AET03661.1"/>
    <property type="molecule type" value="Genomic_DNA"/>
</dbReference>
<protein>
    <recommendedName>
        <fullName evidence="1">RNase H type-1 domain-containing protein</fullName>
    </recommendedName>
</protein>
<accession>G7LA70</accession>
<evidence type="ECO:0000313" key="2">
    <source>
        <dbReference type="EMBL" id="AET03661.1"/>
    </source>
</evidence>
<dbReference type="PaxDb" id="3880-AET03661"/>
<name>G7LA70_MEDTR</name>
<dbReference type="EnsemblPlants" id="AET03661">
    <property type="protein sequence ID" value="AET03661"/>
    <property type="gene ID" value="MTR_8g074230"/>
</dbReference>
<proteinExistence type="predicted"/>
<dbReference type="AlphaFoldDB" id="G7LA70"/>
<evidence type="ECO:0000313" key="4">
    <source>
        <dbReference type="Proteomes" id="UP000002051"/>
    </source>
</evidence>
<dbReference type="InterPro" id="IPR052929">
    <property type="entry name" value="RNase_H-like_EbsB-rel"/>
</dbReference>
<organism evidence="2 4">
    <name type="scientific">Medicago truncatula</name>
    <name type="common">Barrel medic</name>
    <name type="synonym">Medicago tribuloides</name>
    <dbReference type="NCBI Taxonomy" id="3880"/>
    <lineage>
        <taxon>Eukaryota</taxon>
        <taxon>Viridiplantae</taxon>
        <taxon>Streptophyta</taxon>
        <taxon>Embryophyta</taxon>
        <taxon>Tracheophyta</taxon>
        <taxon>Spermatophyta</taxon>
        <taxon>Magnoliopsida</taxon>
        <taxon>eudicotyledons</taxon>
        <taxon>Gunneridae</taxon>
        <taxon>Pentapetalae</taxon>
        <taxon>rosids</taxon>
        <taxon>fabids</taxon>
        <taxon>Fabales</taxon>
        <taxon>Fabaceae</taxon>
        <taxon>Papilionoideae</taxon>
        <taxon>50 kb inversion clade</taxon>
        <taxon>NPAAA clade</taxon>
        <taxon>Hologalegina</taxon>
        <taxon>IRL clade</taxon>
        <taxon>Trifolieae</taxon>
        <taxon>Medicago</taxon>
    </lineage>
</organism>
<dbReference type="GO" id="GO:0003676">
    <property type="term" value="F:nucleic acid binding"/>
    <property type="evidence" value="ECO:0007669"/>
    <property type="project" value="InterPro"/>
</dbReference>
<evidence type="ECO:0000259" key="1">
    <source>
        <dbReference type="Pfam" id="PF13456"/>
    </source>
</evidence>
<dbReference type="InterPro" id="IPR036397">
    <property type="entry name" value="RNaseH_sf"/>
</dbReference>
<dbReference type="InterPro" id="IPR002156">
    <property type="entry name" value="RNaseH_domain"/>
</dbReference>
<dbReference type="Proteomes" id="UP000002051">
    <property type="component" value="Chromosome 8"/>
</dbReference>
<feature type="domain" description="RNase H type-1" evidence="1">
    <location>
        <begin position="4"/>
        <end position="89"/>
    </location>
</feature>
<dbReference type="GO" id="GO:0004523">
    <property type="term" value="F:RNA-DNA hybrid ribonuclease activity"/>
    <property type="evidence" value="ECO:0007669"/>
    <property type="project" value="InterPro"/>
</dbReference>
<evidence type="ECO:0000313" key="3">
    <source>
        <dbReference type="EnsemblPlants" id="AET03661"/>
    </source>
</evidence>
<dbReference type="Gene3D" id="3.30.420.10">
    <property type="entry name" value="Ribonuclease H-like superfamily/Ribonuclease H"/>
    <property type="match status" value="1"/>
</dbReference>
<dbReference type="HOGENOM" id="CLU_2376073_0_0_1"/>
<sequence>MKCNVDGAMFEEQRCFGIGMCIRDYRGHFLQATTFWHDGSPPPQEAEAIGLGDAISWFGRLGMTRLLRELDCKLVVDSILDRNTNQTEFGSYILQ</sequence>
<dbReference type="PANTHER" id="PTHR47074">
    <property type="entry name" value="BNAC02G40300D PROTEIN"/>
    <property type="match status" value="1"/>
</dbReference>
<dbReference type="PANTHER" id="PTHR47074:SF72">
    <property type="entry name" value="RNASE H TYPE-1 DOMAIN-CONTAINING PROTEIN"/>
    <property type="match status" value="1"/>
</dbReference>